<keyword evidence="1" id="KW-0812">Transmembrane</keyword>
<evidence type="ECO:0000313" key="3">
    <source>
        <dbReference type="Proteomes" id="UP000676239"/>
    </source>
</evidence>
<evidence type="ECO:0000256" key="1">
    <source>
        <dbReference type="SAM" id="Phobius"/>
    </source>
</evidence>
<sequence length="521" mass="59238">MSTLSRFNFIYSRMHLMILCLLLALSHSHDEPNGIKVKAFYLSPPMHGAVPAPPLCDSPNPKANPVTTHVVFQTYIINTTIPIMNGYIVWREKIRTSCTMYFFGAQVTTITNRELVSLSIEELNQISFGPQSLGEIVDLSTETMFKCHWPGTTEHSTTRMFLKSVEILPSLHEGIMADGLLWRPIVKGVVYTRGRKLLKVSSIFPAACPLIEQLSATGFLSHPTPQTSEISCPNKNLQFSFSHDAPTYACAPSKGNIYISDLGFFVEIKKLAKIIHKELPIIRALMGETSHPTDLIPSEVHYDLKELSRAITNNHYSVSRHLCKLRQVEWKRIMKDRDADAMATYLTGDEFAIGKFQKGTIQIQTRLPMAVEIPLEHFHLERPNTIKCLINNTFHTYDSISGLIDLNRPISPETPPVVLLMNNSYLNLNDHRIAREDFQLPGYDPQIRNLYRMESLWTEVTGDHESIIPLKAPNVTTWFGFVWSWLCDEYMVLKMSLLGTLSVLILLVIILVRGRCRRTHF</sequence>
<dbReference type="KEGG" id="vg:80536778"/>
<keyword evidence="1" id="KW-0472">Membrane</keyword>
<feature type="transmembrane region" description="Helical" evidence="1">
    <location>
        <begin position="491"/>
        <end position="512"/>
    </location>
</feature>
<evidence type="ECO:0000313" key="2">
    <source>
        <dbReference type="EMBL" id="QMP82143.1"/>
    </source>
</evidence>
<dbReference type="GeneID" id="80536778"/>
<organism evidence="2 3">
    <name type="scientific">hymenopteran rhabdo-related virus 109</name>
    <dbReference type="NCBI Taxonomy" id="2847803"/>
    <lineage>
        <taxon>Viruses</taxon>
        <taxon>Riboviria</taxon>
        <taxon>Orthornavirae</taxon>
        <taxon>Negarnaviricota</taxon>
        <taxon>Haploviricotina</taxon>
        <taxon>Monjiviricetes</taxon>
        <taxon>Mononegavirales</taxon>
        <taxon>Rhabdoviridae</taxon>
        <taxon>Deltarhabdovirinae</taxon>
        <taxon>Alphahymrhavirus</taxon>
        <taxon>Alphahymrhavirus hirtum</taxon>
    </lineage>
</organism>
<proteinExistence type="predicted"/>
<reference evidence="2" key="2">
    <citation type="submission" date="2020-03" db="EMBL/GenBank/DDBJ databases">
        <authorList>
            <person name="Kafer S."/>
            <person name="Paraskevopoulou S."/>
            <person name="Zirkel F."/>
            <person name="Wieseke N."/>
            <person name="Donath A."/>
            <person name="Petersen M."/>
            <person name="Jones T.C."/>
            <person name="Liu S."/>
            <person name="Zhou X."/>
            <person name="Middendorf M."/>
            <person name="Junglen S."/>
            <person name="Misof B."/>
            <person name="Drosten C."/>
        </authorList>
    </citation>
    <scope>NUCLEOTIDE SEQUENCE</scope>
    <source>
        <strain evidence="2">OKIAV109</strain>
    </source>
</reference>
<dbReference type="Proteomes" id="UP000676239">
    <property type="component" value="Segment"/>
</dbReference>
<accession>A0A7D7EXS2</accession>
<keyword evidence="1" id="KW-1133">Transmembrane helix</keyword>
<protein>
    <submittedName>
        <fullName evidence="2">Glycoprotein</fullName>
    </submittedName>
</protein>
<keyword evidence="3" id="KW-1185">Reference proteome</keyword>
<dbReference type="EMBL" id="MT153372">
    <property type="protein sequence ID" value="QMP82143.1"/>
    <property type="molecule type" value="Viral_cRNA"/>
</dbReference>
<reference evidence="2" key="1">
    <citation type="journal article" date="2019" name="PLoS Pathog.">
        <title>Re-assessing the diversity of negative strand RNA viruses in insects.</title>
        <authorList>
            <person name="Kafer S."/>
            <person name="Paraskevopoulou S."/>
            <person name="Zirkel F."/>
            <person name="Wieseke N."/>
            <person name="Donath A."/>
            <person name="Petersen M."/>
            <person name="Jones T.C."/>
            <person name="Liu S."/>
            <person name="Zhou X."/>
            <person name="Middendorf M."/>
            <person name="Junglen S."/>
            <person name="Misof B."/>
            <person name="Drosten C."/>
        </authorList>
    </citation>
    <scope>NUCLEOTIDE SEQUENCE</scope>
    <source>
        <strain evidence="2">OKIAV109</strain>
    </source>
</reference>
<name>A0A7D7EXS2_9RHAB</name>
<dbReference type="RefSeq" id="YP_010798550.1">
    <property type="nucleotide sequence ID" value="NC_076487.1"/>
</dbReference>